<gene>
    <name evidence="4" type="primary">Htatip2</name>
    <name evidence="4" type="ORF">GWK47_023812</name>
</gene>
<sequence length="254" mass="28491">MISASRYTLEATDNRTGVTARYEHLPQPTLRSMSGMAALVLGATGEVGREVVRELVANPAFTRVVLAGRRQVEQQCDKVEQKVVDFEKLDEHKDVFQDVQIAFCCLGTTRGKAGAKGFVRVDRDYVVHAARLLREAQCPHFNLVSYSGANKNAFFLYPKTKGEAEALVTELNFPRLSIFRPALLLCERQESRPVEKVAQVMVRGFDWRNKISIGTDTVARAMIMNALEPQSPTKTEECKVEIFQNNDLLRLGID</sequence>
<dbReference type="Pfam" id="PF13460">
    <property type="entry name" value="NAD_binding_10"/>
    <property type="match status" value="1"/>
</dbReference>
<dbReference type="Gene3D" id="3.40.50.720">
    <property type="entry name" value="NAD(P)-binding Rossmann-like Domain"/>
    <property type="match status" value="1"/>
</dbReference>
<proteinExistence type="predicted"/>
<name>A0A8J4XLW0_CHIOP</name>
<dbReference type="GO" id="GO:0005737">
    <property type="term" value="C:cytoplasm"/>
    <property type="evidence" value="ECO:0007669"/>
    <property type="project" value="TreeGrafter"/>
</dbReference>
<evidence type="ECO:0000256" key="2">
    <source>
        <dbReference type="ARBA" id="ARBA00093604"/>
    </source>
</evidence>
<dbReference type="AlphaFoldDB" id="A0A8J4XLW0"/>
<accession>A0A8J4XLW0</accession>
<organism evidence="4 5">
    <name type="scientific">Chionoecetes opilio</name>
    <name type="common">Atlantic snow crab</name>
    <name type="synonym">Cancer opilio</name>
    <dbReference type="NCBI Taxonomy" id="41210"/>
    <lineage>
        <taxon>Eukaryota</taxon>
        <taxon>Metazoa</taxon>
        <taxon>Ecdysozoa</taxon>
        <taxon>Arthropoda</taxon>
        <taxon>Crustacea</taxon>
        <taxon>Multicrustacea</taxon>
        <taxon>Malacostraca</taxon>
        <taxon>Eumalacostraca</taxon>
        <taxon>Eucarida</taxon>
        <taxon>Decapoda</taxon>
        <taxon>Pleocyemata</taxon>
        <taxon>Brachyura</taxon>
        <taxon>Eubrachyura</taxon>
        <taxon>Majoidea</taxon>
        <taxon>Majidae</taxon>
        <taxon>Chionoecetes</taxon>
    </lineage>
</organism>
<evidence type="ECO:0000313" key="5">
    <source>
        <dbReference type="Proteomes" id="UP000770661"/>
    </source>
</evidence>
<comment type="caution">
    <text evidence="4">The sequence shown here is derived from an EMBL/GenBank/DDBJ whole genome shotgun (WGS) entry which is preliminary data.</text>
</comment>
<dbReference type="EMBL" id="JACEEZ010024658">
    <property type="protein sequence ID" value="KAG0709941.1"/>
    <property type="molecule type" value="Genomic_DNA"/>
</dbReference>
<reference evidence="4" key="1">
    <citation type="submission" date="2020-07" db="EMBL/GenBank/DDBJ databases">
        <title>The High-quality genome of the commercially important snow crab, Chionoecetes opilio.</title>
        <authorList>
            <person name="Jeong J.-H."/>
            <person name="Ryu S."/>
        </authorList>
    </citation>
    <scope>NUCLEOTIDE SEQUENCE</scope>
    <source>
        <strain evidence="4">MADBK_172401_WGS</strain>
        <tissue evidence="4">Digestive gland</tissue>
    </source>
</reference>
<dbReference type="PANTHER" id="PTHR14097:SF7">
    <property type="entry name" value="OXIDOREDUCTASE HTATIP2"/>
    <property type="match status" value="1"/>
</dbReference>
<dbReference type="GO" id="GO:0003824">
    <property type="term" value="F:catalytic activity"/>
    <property type="evidence" value="ECO:0007669"/>
    <property type="project" value="UniProtKB-ARBA"/>
</dbReference>
<dbReference type="Proteomes" id="UP000770661">
    <property type="component" value="Unassembled WGS sequence"/>
</dbReference>
<evidence type="ECO:0000313" key="4">
    <source>
        <dbReference type="EMBL" id="KAG0709941.1"/>
    </source>
</evidence>
<dbReference type="InterPro" id="IPR016040">
    <property type="entry name" value="NAD(P)-bd_dom"/>
</dbReference>
<comment type="subunit">
    <text evidence="1">Monomer. Forms homodimers during oxidative stress. Interacts (via N-terminus) with elongation factor EEF1A1 (via middle-region); the interaction is direct and competes with EEF1A1 binding to guanyl-nucleotide exchange factor EEF1B2, thereby inhibiting GDP for GTP exchange and reactivation of EEF1A1. Interacts with nuclear transport receptors XPO4, IPO5/RANBP5, IPO7, IPO9 and KPNB1 as well as GCN1L1/GCN1 and LRPPRC probably through their HEAT repeats. Binds NCOA5/CIA.</text>
</comment>
<dbReference type="PANTHER" id="PTHR14097">
    <property type="entry name" value="OXIDOREDUCTASE HTATIP2"/>
    <property type="match status" value="1"/>
</dbReference>
<dbReference type="CDD" id="cd05250">
    <property type="entry name" value="CC3_like_SDR_a"/>
    <property type="match status" value="1"/>
</dbReference>
<dbReference type="SUPFAM" id="SSF51735">
    <property type="entry name" value="NAD(P)-binding Rossmann-fold domains"/>
    <property type="match status" value="1"/>
</dbReference>
<dbReference type="GO" id="GO:0051170">
    <property type="term" value="P:import into nucleus"/>
    <property type="evidence" value="ECO:0007669"/>
    <property type="project" value="TreeGrafter"/>
</dbReference>
<keyword evidence="5" id="KW-1185">Reference proteome</keyword>
<dbReference type="OrthoDB" id="430436at2759"/>
<dbReference type="InterPro" id="IPR036291">
    <property type="entry name" value="NAD(P)-bd_dom_sf"/>
</dbReference>
<feature type="domain" description="NAD(P)-binding" evidence="3">
    <location>
        <begin position="42"/>
        <end position="184"/>
    </location>
</feature>
<evidence type="ECO:0000259" key="3">
    <source>
        <dbReference type="Pfam" id="PF13460"/>
    </source>
</evidence>
<protein>
    <recommendedName>
        <fullName evidence="2">Protein HTATIP2</fullName>
    </recommendedName>
</protein>
<evidence type="ECO:0000256" key="1">
    <source>
        <dbReference type="ARBA" id="ARBA00093483"/>
    </source>
</evidence>